<dbReference type="Proteomes" id="UP000317835">
    <property type="component" value="Chromosome"/>
</dbReference>
<feature type="region of interest" description="Disordered" evidence="1">
    <location>
        <begin position="552"/>
        <end position="611"/>
    </location>
</feature>
<protein>
    <recommendedName>
        <fullName evidence="4">Translocation protein TolB</fullName>
    </recommendedName>
</protein>
<organism evidence="2 3">
    <name type="scientific">Tautonia plasticadhaerens</name>
    <dbReference type="NCBI Taxonomy" id="2527974"/>
    <lineage>
        <taxon>Bacteria</taxon>
        <taxon>Pseudomonadati</taxon>
        <taxon>Planctomycetota</taxon>
        <taxon>Planctomycetia</taxon>
        <taxon>Isosphaerales</taxon>
        <taxon>Isosphaeraceae</taxon>
        <taxon>Tautonia</taxon>
    </lineage>
</organism>
<sequence length="611" mass="64719">MIAYYAVVFAVVALGEPVSGDPPLAWSPSGDPPLAWSPSGDWIAFTVATPSVERSLSGFPLIPEAGPGPREPNGPASPIGPAMTYRIWAVRVEDGQAIEVAEGPGPMTSPGWGPDGRGLAYGQLTGSGAPGTSAWEVVVAYGEERDVILSRPMARAADRGVALITEPVAWEPGEGLLAVPDPDRLAIELIDLERREVVRRIEGGRLPSFSPTGGDLAFFREDGDRWELVEARTAGGPALDRPIDRVESAVQPPAWTADGRGVLYPKEQLTGEGPQASLYLHRIAEADPKHIKELESPAMPGEEILGSYLTVAPDGVDQYFAVQFSMRNCVLAFHRGSHPIDRIHPLAGLGNLGAPSLSPRGDRLAVRFGGPGATSVVGLIDTKTQAFSPMTPDDESTAAWIAALGGALALPDSARDLPTRLPFPEELEEAGRFSPTSTRLAKLGSRLTGQLEGAGADRALTAPPAVVFSYLSGDFDAAERALGTIPTDSGPPDLSLRLLGLRAQLCLARGEDARAAEIIDFIRDQHRAGIAQVESDGAGGFSVSRDLEGSASWPEELWRRSQGEEAPDPEDRPDFPPDFPRARPVPRVRPNAPESISPALPGASGPRDGRE</sequence>
<proteinExistence type="predicted"/>
<feature type="compositionally biased region" description="Basic and acidic residues" evidence="1">
    <location>
        <begin position="556"/>
        <end position="575"/>
    </location>
</feature>
<dbReference type="AlphaFoldDB" id="A0A518GYJ5"/>
<evidence type="ECO:0000313" key="2">
    <source>
        <dbReference type="EMBL" id="QDV33661.1"/>
    </source>
</evidence>
<name>A0A518GYJ5_9BACT</name>
<accession>A0A518GYJ5</accession>
<evidence type="ECO:0000313" key="3">
    <source>
        <dbReference type="Proteomes" id="UP000317835"/>
    </source>
</evidence>
<dbReference type="Gene3D" id="2.120.10.30">
    <property type="entry name" value="TolB, C-terminal domain"/>
    <property type="match status" value="1"/>
</dbReference>
<keyword evidence="3" id="KW-1185">Reference proteome</keyword>
<dbReference type="OrthoDB" id="248586at2"/>
<dbReference type="KEGG" id="tpla:ElP_15370"/>
<evidence type="ECO:0000256" key="1">
    <source>
        <dbReference type="SAM" id="MobiDB-lite"/>
    </source>
</evidence>
<dbReference type="InterPro" id="IPR011042">
    <property type="entry name" value="6-blade_b-propeller_TolB-like"/>
</dbReference>
<gene>
    <name evidence="2" type="ORF">ElP_15370</name>
</gene>
<dbReference type="SUPFAM" id="SSF82171">
    <property type="entry name" value="DPP6 N-terminal domain-like"/>
    <property type="match status" value="1"/>
</dbReference>
<dbReference type="RefSeq" id="WP_145268007.1">
    <property type="nucleotide sequence ID" value="NZ_CP036426.1"/>
</dbReference>
<reference evidence="2 3" key="1">
    <citation type="submission" date="2019-02" db="EMBL/GenBank/DDBJ databases">
        <title>Deep-cultivation of Planctomycetes and their phenomic and genomic characterization uncovers novel biology.</title>
        <authorList>
            <person name="Wiegand S."/>
            <person name="Jogler M."/>
            <person name="Boedeker C."/>
            <person name="Pinto D."/>
            <person name="Vollmers J."/>
            <person name="Rivas-Marin E."/>
            <person name="Kohn T."/>
            <person name="Peeters S.H."/>
            <person name="Heuer A."/>
            <person name="Rast P."/>
            <person name="Oberbeckmann S."/>
            <person name="Bunk B."/>
            <person name="Jeske O."/>
            <person name="Meyerdierks A."/>
            <person name="Storesund J.E."/>
            <person name="Kallscheuer N."/>
            <person name="Luecker S."/>
            <person name="Lage O.M."/>
            <person name="Pohl T."/>
            <person name="Merkel B.J."/>
            <person name="Hornburger P."/>
            <person name="Mueller R.-W."/>
            <person name="Bruemmer F."/>
            <person name="Labrenz M."/>
            <person name="Spormann A.M."/>
            <person name="Op den Camp H."/>
            <person name="Overmann J."/>
            <person name="Amann R."/>
            <person name="Jetten M.S.M."/>
            <person name="Mascher T."/>
            <person name="Medema M.H."/>
            <person name="Devos D.P."/>
            <person name="Kaster A.-K."/>
            <person name="Ovreas L."/>
            <person name="Rohde M."/>
            <person name="Galperin M.Y."/>
            <person name="Jogler C."/>
        </authorList>
    </citation>
    <scope>NUCLEOTIDE SEQUENCE [LARGE SCALE GENOMIC DNA]</scope>
    <source>
        <strain evidence="2 3">ElP</strain>
    </source>
</reference>
<evidence type="ECO:0008006" key="4">
    <source>
        <dbReference type="Google" id="ProtNLM"/>
    </source>
</evidence>
<dbReference type="EMBL" id="CP036426">
    <property type="protein sequence ID" value="QDV33661.1"/>
    <property type="molecule type" value="Genomic_DNA"/>
</dbReference>